<dbReference type="InterPro" id="IPR000551">
    <property type="entry name" value="MerR-type_HTH_dom"/>
</dbReference>
<keyword evidence="4" id="KW-0804">Transcription</keyword>
<reference evidence="8" key="1">
    <citation type="submission" date="2016-06" db="EMBL/GenBank/DDBJ databases">
        <authorList>
            <person name="Radolfova-Krizova L."/>
            <person name="Nemec A."/>
        </authorList>
    </citation>
    <scope>NUCLEOTIDE SEQUENCE [LARGE SCALE GENOMIC DNA]</scope>
    <source>
        <strain evidence="8">ANC 4275</strain>
    </source>
</reference>
<dbReference type="Proteomes" id="UP000185753">
    <property type="component" value="Unassembled WGS sequence"/>
</dbReference>
<organism evidence="7 8">
    <name type="scientific">Acinetobacter gandensis</name>
    <dbReference type="NCBI Taxonomy" id="1443941"/>
    <lineage>
        <taxon>Bacteria</taxon>
        <taxon>Pseudomonadati</taxon>
        <taxon>Pseudomonadota</taxon>
        <taxon>Gammaproteobacteria</taxon>
        <taxon>Moraxellales</taxon>
        <taxon>Moraxellaceae</taxon>
        <taxon>Acinetobacter</taxon>
    </lineage>
</organism>
<keyword evidence="8" id="KW-1185">Reference proteome</keyword>
<dbReference type="OrthoDB" id="9808480at2"/>
<dbReference type="Gene3D" id="1.10.1660.10">
    <property type="match status" value="1"/>
</dbReference>
<proteinExistence type="predicted"/>
<keyword evidence="1" id="KW-0678">Repressor</keyword>
<gene>
    <name evidence="7" type="ORF">A9J31_04275</name>
</gene>
<accession>A0A1A7RBK2</accession>
<sequence length="138" mass="16293">MSTTKYFLIKELAQLTGLSSDTIRFYEKKKLLKPSFRAENNYRYYDEETLKRLIFIKRCRDLDISLNEIKSLLELEQQPAQSCQMVNQLIDQHIIQVSEKIKELQNFKKQLKQLRAACNENSRVDSCQILKQLENGTS</sequence>
<dbReference type="Pfam" id="PF00376">
    <property type="entry name" value="MerR"/>
    <property type="match status" value="1"/>
</dbReference>
<feature type="domain" description="HTH merR-type" evidence="6">
    <location>
        <begin position="6"/>
        <end position="75"/>
    </location>
</feature>
<keyword evidence="3" id="KW-0238">DNA-binding</keyword>
<dbReference type="InterPro" id="IPR047057">
    <property type="entry name" value="MerR_fam"/>
</dbReference>
<evidence type="ECO:0000256" key="2">
    <source>
        <dbReference type="ARBA" id="ARBA00023015"/>
    </source>
</evidence>
<evidence type="ECO:0000256" key="4">
    <source>
        <dbReference type="ARBA" id="ARBA00023163"/>
    </source>
</evidence>
<dbReference type="PROSITE" id="PS50937">
    <property type="entry name" value="HTH_MERR_2"/>
    <property type="match status" value="1"/>
</dbReference>
<dbReference type="SUPFAM" id="SSF46955">
    <property type="entry name" value="Putative DNA-binding domain"/>
    <property type="match status" value="1"/>
</dbReference>
<dbReference type="InterPro" id="IPR015358">
    <property type="entry name" value="Tscrpt_reg_MerR_DNA-bd"/>
</dbReference>
<dbReference type="PANTHER" id="PTHR30204:SF69">
    <property type="entry name" value="MERR-FAMILY TRANSCRIPTIONAL REGULATOR"/>
    <property type="match status" value="1"/>
</dbReference>
<comment type="caution">
    <text evidence="7">The sequence shown here is derived from an EMBL/GenBank/DDBJ whole genome shotgun (WGS) entry which is preliminary data.</text>
</comment>
<dbReference type="InterPro" id="IPR011791">
    <property type="entry name" value="CadR-PbrR"/>
</dbReference>
<dbReference type="InterPro" id="IPR009061">
    <property type="entry name" value="DNA-bd_dom_put_sf"/>
</dbReference>
<dbReference type="Pfam" id="PF09278">
    <property type="entry name" value="MerR-DNA-bind"/>
    <property type="match status" value="1"/>
</dbReference>
<protein>
    <submittedName>
        <fullName evidence="7">Transcriptional regulator</fullName>
    </submittedName>
</protein>
<evidence type="ECO:0000313" key="8">
    <source>
        <dbReference type="Proteomes" id="UP000185753"/>
    </source>
</evidence>
<dbReference type="GO" id="GO:0046872">
    <property type="term" value="F:metal ion binding"/>
    <property type="evidence" value="ECO:0007669"/>
    <property type="project" value="InterPro"/>
</dbReference>
<dbReference type="RefSeq" id="WP_067764059.1">
    <property type="nucleotide sequence ID" value="NZ_LZDS01000023.1"/>
</dbReference>
<name>A0A1A7RBK2_9GAMM</name>
<feature type="coiled-coil region" evidence="5">
    <location>
        <begin position="94"/>
        <end position="124"/>
    </location>
</feature>
<dbReference type="CDD" id="cd04784">
    <property type="entry name" value="HTH_CadR-PbrR"/>
    <property type="match status" value="1"/>
</dbReference>
<evidence type="ECO:0000256" key="5">
    <source>
        <dbReference type="SAM" id="Coils"/>
    </source>
</evidence>
<dbReference type="SMART" id="SM00422">
    <property type="entry name" value="HTH_MERR"/>
    <property type="match status" value="1"/>
</dbReference>
<dbReference type="STRING" id="1443941.A9J31_04275"/>
<dbReference type="GO" id="GO:0045893">
    <property type="term" value="P:positive regulation of DNA-templated transcription"/>
    <property type="evidence" value="ECO:0007669"/>
    <property type="project" value="InterPro"/>
</dbReference>
<dbReference type="EMBL" id="LZDS01000023">
    <property type="protein sequence ID" value="OBX28833.1"/>
    <property type="molecule type" value="Genomic_DNA"/>
</dbReference>
<evidence type="ECO:0000259" key="6">
    <source>
        <dbReference type="PROSITE" id="PS50937"/>
    </source>
</evidence>
<keyword evidence="2" id="KW-0805">Transcription regulation</keyword>
<evidence type="ECO:0000256" key="1">
    <source>
        <dbReference type="ARBA" id="ARBA00022491"/>
    </source>
</evidence>
<keyword evidence="5" id="KW-0175">Coiled coil</keyword>
<dbReference type="GO" id="GO:0003700">
    <property type="term" value="F:DNA-binding transcription factor activity"/>
    <property type="evidence" value="ECO:0007669"/>
    <property type="project" value="InterPro"/>
</dbReference>
<evidence type="ECO:0000256" key="3">
    <source>
        <dbReference type="ARBA" id="ARBA00023125"/>
    </source>
</evidence>
<evidence type="ECO:0000313" key="7">
    <source>
        <dbReference type="EMBL" id="OBX28833.1"/>
    </source>
</evidence>
<dbReference type="PRINTS" id="PR00040">
    <property type="entry name" value="HTHMERR"/>
</dbReference>
<dbReference type="GO" id="GO:0003677">
    <property type="term" value="F:DNA binding"/>
    <property type="evidence" value="ECO:0007669"/>
    <property type="project" value="UniProtKB-KW"/>
</dbReference>
<dbReference type="AlphaFoldDB" id="A0A1A7RBK2"/>
<dbReference type="PANTHER" id="PTHR30204">
    <property type="entry name" value="REDOX-CYCLING DRUG-SENSING TRANSCRIPTIONAL ACTIVATOR SOXR"/>
    <property type="match status" value="1"/>
</dbReference>